<name>A0A1I6S2U7_9EURY</name>
<proteinExistence type="predicted"/>
<dbReference type="AlphaFoldDB" id="A0A1I6S2U7"/>
<dbReference type="RefSeq" id="WP_092904834.1">
    <property type="nucleotide sequence ID" value="NZ_FOZS01000002.1"/>
</dbReference>
<organism evidence="3 4">
    <name type="scientific">Halostagnicola kamekurae</name>
    <dbReference type="NCBI Taxonomy" id="619731"/>
    <lineage>
        <taxon>Archaea</taxon>
        <taxon>Methanobacteriati</taxon>
        <taxon>Methanobacteriota</taxon>
        <taxon>Stenosarchaea group</taxon>
        <taxon>Halobacteria</taxon>
        <taxon>Halobacteriales</taxon>
        <taxon>Natrialbaceae</taxon>
        <taxon>Halostagnicola</taxon>
    </lineage>
</organism>
<gene>
    <name evidence="3" type="ORF">SAMN04488556_2392</name>
</gene>
<feature type="compositionally biased region" description="Low complexity" evidence="1">
    <location>
        <begin position="319"/>
        <end position="330"/>
    </location>
</feature>
<evidence type="ECO:0000313" key="3">
    <source>
        <dbReference type="EMBL" id="SFS71262.1"/>
    </source>
</evidence>
<dbReference type="Gene3D" id="1.20.5.340">
    <property type="match status" value="1"/>
</dbReference>
<accession>A0A1I6S2U7</accession>
<dbReference type="Pfam" id="PF24371">
    <property type="entry name" value="DUF7527"/>
    <property type="match status" value="1"/>
</dbReference>
<dbReference type="InterPro" id="IPR055949">
    <property type="entry name" value="DUF7527"/>
</dbReference>
<evidence type="ECO:0000259" key="2">
    <source>
        <dbReference type="Pfam" id="PF24371"/>
    </source>
</evidence>
<feature type="compositionally biased region" description="Low complexity" evidence="1">
    <location>
        <begin position="176"/>
        <end position="196"/>
    </location>
</feature>
<evidence type="ECO:0000313" key="4">
    <source>
        <dbReference type="Proteomes" id="UP000199199"/>
    </source>
</evidence>
<keyword evidence="4" id="KW-1185">Reference proteome</keyword>
<dbReference type="OrthoDB" id="157503at2157"/>
<feature type="compositionally biased region" description="Polar residues" evidence="1">
    <location>
        <begin position="254"/>
        <end position="267"/>
    </location>
</feature>
<feature type="region of interest" description="Disordered" evidence="1">
    <location>
        <begin position="176"/>
        <end position="553"/>
    </location>
</feature>
<sequence length="862" mass="91747">MDSRTQERVERWDSRPFTGGYTELSTLADSDFSGAVTADGTWLFMLNGRVVGVIDGEITAFEDASGTIYAAPHASLPLLCSMQAQGGETRANYYTNETPLSEVDQTLKDGSFTGYIELSEQVLSGDYYAVYYGGRRMAAAYIGNAQRLLTGDEAFERAADEVGIYEVVDVEIDVTDVPSGGQSSSSDESTGQTSGSPATGSDRPSDAESSAASVDSAGQGNVSTDEPPSPAQPGSADTRPSVSESDGAEPAAYSGSSPSSENTTRPASASELREMSDLTSPDDEPDPAAASSSPELRDEASSDETDSETVSFTEDAGTAADDAPIDASDSSAERSKPDTDIEETQSLESGPQTTATDDAQSAANPNDASLESDDAPGSKSDHATNAPSVEVAADADSPEPEPPSSEQDAESPASEAEPTASEAESSEPTDEADDAEETGELDARLKQEERWRETRSIPSIDPEKTEYAGGVERERADRAPSEHRDRPEARSQSSDGERTAESRQPRSGADGSKADAGGDEGVGTDRETAAGSGQRPTTPETDAMSAEAALEEYEQRIEALTQHARELESERDQLRAENQELSETVERLRSRIDELEAECERLRDVDAADAVAAGVGESTASQQLSPREALSGTNLFVRYASKSDPTLQTAHDGAGEQGEVAANLQIEQHTTFDSSDVTVLGEPYDEFLADTMEYRFVDWLVQTLLFEIRETGHGDKFGDLYDAIPRIDRAELHASISLEDDETDDVPDEVTFDVVAFDKMGTPLIVANLNDSRDPATEGMLSELEEAASAVTANYPDLGAAMAVTASYFEPGALEVTEQATSSGFLSRSSKLSYVNLSRKQGYHLALVESRSSGFHMTVPEL</sequence>
<dbReference type="EMBL" id="FOZS01000002">
    <property type="protein sequence ID" value="SFS71262.1"/>
    <property type="molecule type" value="Genomic_DNA"/>
</dbReference>
<feature type="compositionally biased region" description="Basic and acidic residues" evidence="1">
    <location>
        <begin position="441"/>
        <end position="504"/>
    </location>
</feature>
<feature type="compositionally biased region" description="Acidic residues" evidence="1">
    <location>
        <begin position="424"/>
        <end position="440"/>
    </location>
</feature>
<feature type="domain" description="DUF7527" evidence="2">
    <location>
        <begin position="624"/>
        <end position="862"/>
    </location>
</feature>
<dbReference type="Proteomes" id="UP000199199">
    <property type="component" value="Unassembled WGS sequence"/>
</dbReference>
<feature type="compositionally biased region" description="Low complexity" evidence="1">
    <location>
        <begin position="404"/>
        <end position="423"/>
    </location>
</feature>
<protein>
    <recommendedName>
        <fullName evidence="2">DUF7527 domain-containing protein</fullName>
    </recommendedName>
</protein>
<feature type="compositionally biased region" description="Low complexity" evidence="1">
    <location>
        <begin position="207"/>
        <end position="217"/>
    </location>
</feature>
<feature type="compositionally biased region" description="Low complexity" evidence="1">
    <location>
        <begin position="352"/>
        <end position="363"/>
    </location>
</feature>
<reference evidence="4" key="1">
    <citation type="submission" date="2016-10" db="EMBL/GenBank/DDBJ databases">
        <authorList>
            <person name="Varghese N."/>
            <person name="Submissions S."/>
        </authorList>
    </citation>
    <scope>NUCLEOTIDE SEQUENCE [LARGE SCALE GENOMIC DNA]</scope>
    <source>
        <strain evidence="4">DSM 22427</strain>
    </source>
</reference>
<evidence type="ECO:0000256" key="1">
    <source>
        <dbReference type="SAM" id="MobiDB-lite"/>
    </source>
</evidence>